<dbReference type="OrthoDB" id="1002456at2759"/>
<organism evidence="1 2">
    <name type="scientific">Gossypium barbadense</name>
    <name type="common">Sea Island cotton</name>
    <name type="synonym">Hibiscus barbadensis</name>
    <dbReference type="NCBI Taxonomy" id="3634"/>
    <lineage>
        <taxon>Eukaryota</taxon>
        <taxon>Viridiplantae</taxon>
        <taxon>Streptophyta</taxon>
        <taxon>Embryophyta</taxon>
        <taxon>Tracheophyta</taxon>
        <taxon>Spermatophyta</taxon>
        <taxon>Magnoliopsida</taxon>
        <taxon>eudicotyledons</taxon>
        <taxon>Gunneridae</taxon>
        <taxon>Pentapetalae</taxon>
        <taxon>rosids</taxon>
        <taxon>malvids</taxon>
        <taxon>Malvales</taxon>
        <taxon>Malvaceae</taxon>
        <taxon>Malvoideae</taxon>
        <taxon>Gossypium</taxon>
    </lineage>
</organism>
<evidence type="ECO:0000313" key="1">
    <source>
        <dbReference type="EMBL" id="KAB2084504.1"/>
    </source>
</evidence>
<reference evidence="2" key="1">
    <citation type="journal article" date="2020" name="Nat. Genet.">
        <title>Genomic diversifications of five Gossypium allopolyploid species and their impact on cotton improvement.</title>
        <authorList>
            <person name="Chen Z.J."/>
            <person name="Sreedasyam A."/>
            <person name="Ando A."/>
            <person name="Song Q."/>
            <person name="De Santiago L.M."/>
            <person name="Hulse-Kemp A.M."/>
            <person name="Ding M."/>
            <person name="Ye W."/>
            <person name="Kirkbride R.C."/>
            <person name="Jenkins J."/>
            <person name="Plott C."/>
            <person name="Lovell J."/>
            <person name="Lin Y.M."/>
            <person name="Vaughn R."/>
            <person name="Liu B."/>
            <person name="Simpson S."/>
            <person name="Scheffler B.E."/>
            <person name="Wen L."/>
            <person name="Saski C.A."/>
            <person name="Grover C.E."/>
            <person name="Hu G."/>
            <person name="Conover J.L."/>
            <person name="Carlson J.W."/>
            <person name="Shu S."/>
            <person name="Boston L.B."/>
            <person name="Williams M."/>
            <person name="Peterson D.G."/>
            <person name="McGee K."/>
            <person name="Jones D.C."/>
            <person name="Wendel J.F."/>
            <person name="Stelly D.M."/>
            <person name="Grimwood J."/>
            <person name="Schmutz J."/>
        </authorList>
    </citation>
    <scope>NUCLEOTIDE SEQUENCE [LARGE SCALE GENOMIC DNA]</scope>
    <source>
        <strain evidence="2">cv. 3-79</strain>
    </source>
</reference>
<accession>A0A5J5VY81</accession>
<name>A0A5J5VY81_GOSBA</name>
<keyword evidence="2" id="KW-1185">Reference proteome</keyword>
<protein>
    <submittedName>
        <fullName evidence="1">Uncharacterized protein</fullName>
    </submittedName>
</protein>
<dbReference type="EMBL" id="CM018206">
    <property type="protein sequence ID" value="KAB2084504.1"/>
    <property type="molecule type" value="Genomic_DNA"/>
</dbReference>
<evidence type="ECO:0000313" key="2">
    <source>
        <dbReference type="Proteomes" id="UP000327439"/>
    </source>
</evidence>
<gene>
    <name evidence="1" type="ORF">ES319_A05G338300v1</name>
</gene>
<dbReference type="Proteomes" id="UP000327439">
    <property type="component" value="Chromosome A05"/>
</dbReference>
<sequence>MSDKKTEIVSDIVLVVSKFTEYKLNGTNFLDWNHTIELYLLSISIDGILTDDPPTDDSRFSWVREDTRLYIQIRNSIDSEEVGLVT</sequence>
<proteinExistence type="predicted"/>
<feature type="non-terminal residue" evidence="1">
    <location>
        <position position="86"/>
    </location>
</feature>
<dbReference type="AlphaFoldDB" id="A0A5J5VY81"/>